<dbReference type="InterPro" id="IPR000182">
    <property type="entry name" value="GNAT_dom"/>
</dbReference>
<dbReference type="HOGENOM" id="CLU_013985_4_5_11"/>
<proteinExistence type="predicted"/>
<dbReference type="OrthoDB" id="3173333at2"/>
<evidence type="ECO:0000256" key="2">
    <source>
        <dbReference type="ARBA" id="ARBA00023315"/>
    </source>
</evidence>
<feature type="domain" description="N-acetyltransferase" evidence="3">
    <location>
        <begin position="6"/>
        <end position="165"/>
    </location>
</feature>
<name>D1BFA8_SANKS</name>
<dbReference type="AlphaFoldDB" id="D1BFA8"/>
<evidence type="ECO:0000259" key="3">
    <source>
        <dbReference type="PROSITE" id="PS51186"/>
    </source>
</evidence>
<protein>
    <submittedName>
        <fullName evidence="4">Sortase-like acyltransferase</fullName>
    </submittedName>
</protein>
<keyword evidence="2" id="KW-0012">Acyltransferase</keyword>
<dbReference type="KEGG" id="ske:Sked_14680"/>
<accession>D1BFA8</accession>
<dbReference type="InterPro" id="IPR016181">
    <property type="entry name" value="Acyl_CoA_acyltransferase"/>
</dbReference>
<dbReference type="eggNOG" id="COG1247">
    <property type="taxonomic scope" value="Bacteria"/>
</dbReference>
<dbReference type="SUPFAM" id="SSF55729">
    <property type="entry name" value="Acyl-CoA N-acyltransferases (Nat)"/>
    <property type="match status" value="1"/>
</dbReference>
<dbReference type="GO" id="GO:0016747">
    <property type="term" value="F:acyltransferase activity, transferring groups other than amino-acyl groups"/>
    <property type="evidence" value="ECO:0007669"/>
    <property type="project" value="InterPro"/>
</dbReference>
<reference evidence="4 5" key="1">
    <citation type="journal article" date="2009" name="Stand. Genomic Sci.">
        <title>Complete genome sequence of Sanguibacter keddieii type strain (ST-74).</title>
        <authorList>
            <person name="Ivanova N."/>
            <person name="Sikorski J."/>
            <person name="Sims D."/>
            <person name="Brettin T."/>
            <person name="Detter J.C."/>
            <person name="Han C."/>
            <person name="Lapidus A."/>
            <person name="Copeland A."/>
            <person name="Glavina Del Rio T."/>
            <person name="Nolan M."/>
            <person name="Chen F."/>
            <person name="Lucas S."/>
            <person name="Tice H."/>
            <person name="Cheng J.F."/>
            <person name="Bruce D."/>
            <person name="Goodwin L."/>
            <person name="Pitluck S."/>
            <person name="Pati A."/>
            <person name="Mavromatis K."/>
            <person name="Chen A."/>
            <person name="Palaniappan K."/>
            <person name="D'haeseleer P."/>
            <person name="Chain P."/>
            <person name="Bristow J."/>
            <person name="Eisen J.A."/>
            <person name="Markowitz V."/>
            <person name="Hugenholtz P."/>
            <person name="Goker M."/>
            <person name="Pukall R."/>
            <person name="Klenk H.P."/>
            <person name="Kyrpides N.C."/>
        </authorList>
    </citation>
    <scope>NUCLEOTIDE SEQUENCE [LARGE SCALE GENOMIC DNA]</scope>
    <source>
        <strain evidence="5">ATCC 51767 / DSM 10542 / NCFB 3025 / ST-74</strain>
    </source>
</reference>
<dbReference type="PANTHER" id="PTHR43072:SF23">
    <property type="entry name" value="UPF0039 PROTEIN C11D3.02C"/>
    <property type="match status" value="1"/>
</dbReference>
<dbReference type="PROSITE" id="PS51186">
    <property type="entry name" value="GNAT"/>
    <property type="match status" value="1"/>
</dbReference>
<sequence length="166" mass="17533">MTPAGLTLRAMTPSDWGRVADIYTAGIATGQATFETTVPSWEAFDQGKLDTHRTVAVDASGLVVGWCAVSPISARPAYAGVVENSVYVDPAAAGHGVGGALLAHLVASTEVTGIWTIQAGIFPENTASMRLHARAGFRVVGVRERIAQLKGTWRDVALLERRSPHP</sequence>
<organism evidence="4 5">
    <name type="scientific">Sanguibacter keddieii (strain ATCC 51767 / DSM 10542 / NCFB 3025 / ST-74)</name>
    <dbReference type="NCBI Taxonomy" id="446469"/>
    <lineage>
        <taxon>Bacteria</taxon>
        <taxon>Bacillati</taxon>
        <taxon>Actinomycetota</taxon>
        <taxon>Actinomycetes</taxon>
        <taxon>Micrococcales</taxon>
        <taxon>Sanguibacteraceae</taxon>
        <taxon>Sanguibacter</taxon>
    </lineage>
</organism>
<keyword evidence="1" id="KW-0808">Transferase</keyword>
<dbReference type="Gene3D" id="3.40.630.30">
    <property type="match status" value="1"/>
</dbReference>
<dbReference type="RefSeq" id="WP_012866473.1">
    <property type="nucleotide sequence ID" value="NC_013521.1"/>
</dbReference>
<dbReference type="EMBL" id="CP001819">
    <property type="protein sequence ID" value="ACZ21404.1"/>
    <property type="molecule type" value="Genomic_DNA"/>
</dbReference>
<evidence type="ECO:0000313" key="5">
    <source>
        <dbReference type="Proteomes" id="UP000000322"/>
    </source>
</evidence>
<gene>
    <name evidence="4" type="ordered locus">Sked_14680</name>
</gene>
<dbReference type="Pfam" id="PF00583">
    <property type="entry name" value="Acetyltransf_1"/>
    <property type="match status" value="1"/>
</dbReference>
<evidence type="ECO:0000313" key="4">
    <source>
        <dbReference type="EMBL" id="ACZ21404.1"/>
    </source>
</evidence>
<dbReference type="STRING" id="446469.Sked_14680"/>
<dbReference type="Proteomes" id="UP000000322">
    <property type="component" value="Chromosome"/>
</dbReference>
<keyword evidence="5" id="KW-1185">Reference proteome</keyword>
<evidence type="ECO:0000256" key="1">
    <source>
        <dbReference type="ARBA" id="ARBA00022679"/>
    </source>
</evidence>
<dbReference type="PANTHER" id="PTHR43072">
    <property type="entry name" value="N-ACETYLTRANSFERASE"/>
    <property type="match status" value="1"/>
</dbReference>